<organism evidence="3 4">
    <name type="scientific">Chryseobacterium caseinilyticum</name>
    <dbReference type="NCBI Taxonomy" id="2771428"/>
    <lineage>
        <taxon>Bacteria</taxon>
        <taxon>Pseudomonadati</taxon>
        <taxon>Bacteroidota</taxon>
        <taxon>Flavobacteriia</taxon>
        <taxon>Flavobacteriales</taxon>
        <taxon>Weeksellaceae</taxon>
        <taxon>Chryseobacterium group</taxon>
        <taxon>Chryseobacterium</taxon>
    </lineage>
</organism>
<dbReference type="NCBIfam" id="TIGR00051">
    <property type="entry name" value="YbgC/FadM family acyl-CoA thioesterase"/>
    <property type="match status" value="1"/>
</dbReference>
<dbReference type="Gene3D" id="3.10.129.10">
    <property type="entry name" value="Hotdog Thioesterase"/>
    <property type="match status" value="1"/>
</dbReference>
<comment type="similarity">
    <text evidence="1">Belongs to the 4-hydroxybenzoyl-CoA thioesterase family.</text>
</comment>
<dbReference type="Pfam" id="PF13279">
    <property type="entry name" value="4HBT_2"/>
    <property type="match status" value="1"/>
</dbReference>
<proteinExistence type="inferred from homology"/>
<dbReference type="PIRSF" id="PIRSF003230">
    <property type="entry name" value="YbgC"/>
    <property type="match status" value="1"/>
</dbReference>
<dbReference type="SUPFAM" id="SSF54637">
    <property type="entry name" value="Thioesterase/thiol ester dehydrase-isomerase"/>
    <property type="match status" value="1"/>
</dbReference>
<keyword evidence="2" id="KW-0378">Hydrolase</keyword>
<reference evidence="3 4" key="1">
    <citation type="submission" date="2020-09" db="EMBL/GenBank/DDBJ databases">
        <title>Genome seq and assembly of Chryseobacterium sp.</title>
        <authorList>
            <person name="Chhetri G."/>
        </authorList>
    </citation>
    <scope>NUCLEOTIDE SEQUENCE [LARGE SCALE GENOMIC DNA]</scope>
    <source>
        <strain evidence="3 4">GCR10</strain>
    </source>
</reference>
<comment type="caution">
    <text evidence="3">The sequence shown here is derived from an EMBL/GenBank/DDBJ whole genome shotgun (WGS) entry which is preliminary data.</text>
</comment>
<dbReference type="RefSeq" id="WP_191735047.1">
    <property type="nucleotide sequence ID" value="NZ_JACYFS010000001.1"/>
</dbReference>
<dbReference type="EMBL" id="JACYFS010000001">
    <property type="protein sequence ID" value="MBD8081246.1"/>
    <property type="molecule type" value="Genomic_DNA"/>
</dbReference>
<dbReference type="CDD" id="cd00586">
    <property type="entry name" value="4HBT"/>
    <property type="match status" value="1"/>
</dbReference>
<sequence>MIHTTHSLRVRYGETDPMKYVYYGNYAEYLEVARVELFRSIGISYNDIEKKGIWLPVSEYSIKYLKPAFYDEELTIHTYVEKLPGVKIEFRYEIFNAQNVKITDAKTTLFFLDAESGRVIKCPDFLMSFIQQEWKTENEEI</sequence>
<name>A0ABR8Z7Q4_9FLAO</name>
<dbReference type="PANTHER" id="PTHR31793:SF27">
    <property type="entry name" value="NOVEL THIOESTERASE SUPERFAMILY DOMAIN AND SAPOSIN A-TYPE DOMAIN CONTAINING PROTEIN (0610012H03RIK)"/>
    <property type="match status" value="1"/>
</dbReference>
<evidence type="ECO:0000313" key="3">
    <source>
        <dbReference type="EMBL" id="MBD8081246.1"/>
    </source>
</evidence>
<evidence type="ECO:0000256" key="1">
    <source>
        <dbReference type="ARBA" id="ARBA00005953"/>
    </source>
</evidence>
<evidence type="ECO:0000313" key="4">
    <source>
        <dbReference type="Proteomes" id="UP000637299"/>
    </source>
</evidence>
<dbReference type="InterPro" id="IPR050563">
    <property type="entry name" value="4-hydroxybenzoyl-CoA_TE"/>
</dbReference>
<dbReference type="InterPro" id="IPR006684">
    <property type="entry name" value="YbgC/YbaW"/>
</dbReference>
<evidence type="ECO:0000256" key="2">
    <source>
        <dbReference type="ARBA" id="ARBA00022801"/>
    </source>
</evidence>
<keyword evidence="4" id="KW-1185">Reference proteome</keyword>
<dbReference type="Proteomes" id="UP000637299">
    <property type="component" value="Unassembled WGS sequence"/>
</dbReference>
<dbReference type="InterPro" id="IPR029069">
    <property type="entry name" value="HotDog_dom_sf"/>
</dbReference>
<protein>
    <submittedName>
        <fullName evidence="3">Acyl-CoA thioesterase</fullName>
    </submittedName>
</protein>
<gene>
    <name evidence="3" type="ORF">IC610_02285</name>
</gene>
<dbReference type="PANTHER" id="PTHR31793">
    <property type="entry name" value="4-HYDROXYBENZOYL-COA THIOESTERASE FAMILY MEMBER"/>
    <property type="match status" value="1"/>
</dbReference>
<accession>A0ABR8Z7Q4</accession>